<feature type="compositionally biased region" description="Low complexity" evidence="1">
    <location>
        <begin position="62"/>
        <end position="92"/>
    </location>
</feature>
<evidence type="ECO:0000256" key="1">
    <source>
        <dbReference type="SAM" id="MobiDB-lite"/>
    </source>
</evidence>
<accession>A0A6A4WVV2</accession>
<reference evidence="2 3" key="1">
    <citation type="submission" date="2019-07" db="EMBL/GenBank/DDBJ databases">
        <title>Draft genome assembly of a fouling barnacle, Amphibalanus amphitrite (Darwin, 1854): The first reference genome for Thecostraca.</title>
        <authorList>
            <person name="Kim W."/>
        </authorList>
    </citation>
    <scope>NUCLEOTIDE SEQUENCE [LARGE SCALE GENOMIC DNA]</scope>
    <source>
        <strain evidence="2">SNU_AA5</strain>
        <tissue evidence="2">Soma without cirri and trophi</tissue>
    </source>
</reference>
<gene>
    <name evidence="2" type="ORF">FJT64_022020</name>
</gene>
<feature type="region of interest" description="Disordered" evidence="1">
    <location>
        <begin position="17"/>
        <end position="92"/>
    </location>
</feature>
<proteinExistence type="predicted"/>
<feature type="compositionally biased region" description="Gly residues" evidence="1">
    <location>
        <begin position="50"/>
        <end position="61"/>
    </location>
</feature>
<comment type="caution">
    <text evidence="2">The sequence shown here is derived from an EMBL/GenBank/DDBJ whole genome shotgun (WGS) entry which is preliminary data.</text>
</comment>
<dbReference type="AlphaFoldDB" id="A0A6A4WVV2"/>
<name>A0A6A4WVV2_AMPAM</name>
<feature type="region of interest" description="Disordered" evidence="1">
    <location>
        <begin position="142"/>
        <end position="162"/>
    </location>
</feature>
<dbReference type="Proteomes" id="UP000440578">
    <property type="component" value="Unassembled WGS sequence"/>
</dbReference>
<evidence type="ECO:0000313" key="2">
    <source>
        <dbReference type="EMBL" id="KAF0306478.1"/>
    </source>
</evidence>
<keyword evidence="3" id="KW-1185">Reference proteome</keyword>
<evidence type="ECO:0000313" key="3">
    <source>
        <dbReference type="Proteomes" id="UP000440578"/>
    </source>
</evidence>
<dbReference type="OrthoDB" id="10028556at2759"/>
<dbReference type="EMBL" id="VIIS01000665">
    <property type="protein sequence ID" value="KAF0306478.1"/>
    <property type="molecule type" value="Genomic_DNA"/>
</dbReference>
<organism evidence="2 3">
    <name type="scientific">Amphibalanus amphitrite</name>
    <name type="common">Striped barnacle</name>
    <name type="synonym">Balanus amphitrite</name>
    <dbReference type="NCBI Taxonomy" id="1232801"/>
    <lineage>
        <taxon>Eukaryota</taxon>
        <taxon>Metazoa</taxon>
        <taxon>Ecdysozoa</taxon>
        <taxon>Arthropoda</taxon>
        <taxon>Crustacea</taxon>
        <taxon>Multicrustacea</taxon>
        <taxon>Cirripedia</taxon>
        <taxon>Thoracica</taxon>
        <taxon>Thoracicalcarea</taxon>
        <taxon>Balanomorpha</taxon>
        <taxon>Balanoidea</taxon>
        <taxon>Balanidae</taxon>
        <taxon>Amphibalaninae</taxon>
        <taxon>Amphibalanus</taxon>
    </lineage>
</organism>
<protein>
    <submittedName>
        <fullName evidence="2">Uncharacterized protein</fullName>
    </submittedName>
</protein>
<sequence>MQIGIAKVVRLFKSSMDFDDDDSQFSMSSVPSPTEPGADGPRTESEPAGGAAGAAAGGGGRRPASPRSDGTGSPPLRAPAAGRLPPLSAAPGLLPSQVIASSTGAIIAVANPALTLSATSQPLALVTHAKLERVSSELTTARVKTEPAVSAGRRRLGDRGVL</sequence>